<evidence type="ECO:0000313" key="10">
    <source>
        <dbReference type="EMBL" id="HIU68865.1"/>
    </source>
</evidence>
<evidence type="ECO:0000259" key="8">
    <source>
        <dbReference type="Pfam" id="PF02687"/>
    </source>
</evidence>
<dbReference type="Pfam" id="PF02687">
    <property type="entry name" value="FtsX"/>
    <property type="match status" value="2"/>
</dbReference>
<comment type="similarity">
    <text evidence="6">Belongs to the ABC-4 integral membrane protein family.</text>
</comment>
<name>A0A9D1MTZ4_9FIRM</name>
<organism evidence="10 11">
    <name type="scientific">Candidatus Scybalenecus merdavium</name>
    <dbReference type="NCBI Taxonomy" id="2840939"/>
    <lineage>
        <taxon>Bacteria</taxon>
        <taxon>Bacillati</taxon>
        <taxon>Bacillota</taxon>
        <taxon>Clostridia</taxon>
        <taxon>Eubacteriales</taxon>
        <taxon>Oscillospiraceae</taxon>
        <taxon>Oscillospiraceae incertae sedis</taxon>
        <taxon>Candidatus Scybalenecus</taxon>
    </lineage>
</organism>
<evidence type="ECO:0000256" key="5">
    <source>
        <dbReference type="ARBA" id="ARBA00023136"/>
    </source>
</evidence>
<keyword evidence="3 7" id="KW-0812">Transmembrane</keyword>
<reference evidence="10" key="2">
    <citation type="journal article" date="2021" name="PeerJ">
        <title>Extensive microbial diversity within the chicken gut microbiome revealed by metagenomics and culture.</title>
        <authorList>
            <person name="Gilroy R."/>
            <person name="Ravi A."/>
            <person name="Getino M."/>
            <person name="Pursley I."/>
            <person name="Horton D.L."/>
            <person name="Alikhan N.F."/>
            <person name="Baker D."/>
            <person name="Gharbi K."/>
            <person name="Hall N."/>
            <person name="Watson M."/>
            <person name="Adriaenssens E.M."/>
            <person name="Foster-Nyarko E."/>
            <person name="Jarju S."/>
            <person name="Secka A."/>
            <person name="Antonio M."/>
            <person name="Oren A."/>
            <person name="Chaudhuri R.R."/>
            <person name="La Ragione R."/>
            <person name="Hildebrand F."/>
            <person name="Pallen M.J."/>
        </authorList>
    </citation>
    <scope>NUCLEOTIDE SEQUENCE</scope>
    <source>
        <strain evidence="10">CHK176-6737</strain>
    </source>
</reference>
<evidence type="ECO:0000259" key="9">
    <source>
        <dbReference type="Pfam" id="PF12704"/>
    </source>
</evidence>
<evidence type="ECO:0000256" key="4">
    <source>
        <dbReference type="ARBA" id="ARBA00022989"/>
    </source>
</evidence>
<dbReference type="InterPro" id="IPR050250">
    <property type="entry name" value="Macrolide_Exporter_MacB"/>
</dbReference>
<keyword evidence="5 7" id="KW-0472">Membrane</keyword>
<comment type="subcellular location">
    <subcellularLocation>
        <location evidence="1">Cell membrane</location>
        <topology evidence="1">Multi-pass membrane protein</topology>
    </subcellularLocation>
</comment>
<feature type="domain" description="ABC3 transporter permease C-terminal" evidence="8">
    <location>
        <begin position="744"/>
        <end position="859"/>
    </location>
</feature>
<evidence type="ECO:0000256" key="7">
    <source>
        <dbReference type="SAM" id="Phobius"/>
    </source>
</evidence>
<evidence type="ECO:0000256" key="1">
    <source>
        <dbReference type="ARBA" id="ARBA00004651"/>
    </source>
</evidence>
<feature type="transmembrane region" description="Helical" evidence="7">
    <location>
        <begin position="286"/>
        <end position="309"/>
    </location>
</feature>
<dbReference type="InterPro" id="IPR003838">
    <property type="entry name" value="ABC3_permease_C"/>
</dbReference>
<feature type="domain" description="MacB-like periplasmic core" evidence="9">
    <location>
        <begin position="19"/>
        <end position="211"/>
    </location>
</feature>
<feature type="transmembrane region" description="Helical" evidence="7">
    <location>
        <begin position="793"/>
        <end position="812"/>
    </location>
</feature>
<accession>A0A9D1MTZ4</accession>
<comment type="caution">
    <text evidence="10">The sequence shown here is derived from an EMBL/GenBank/DDBJ whole genome shotgun (WGS) entry which is preliminary data.</text>
</comment>
<dbReference type="GO" id="GO:0005886">
    <property type="term" value="C:plasma membrane"/>
    <property type="evidence" value="ECO:0007669"/>
    <property type="project" value="UniProtKB-SubCell"/>
</dbReference>
<feature type="domain" description="ABC3 transporter permease C-terminal" evidence="8">
    <location>
        <begin position="292"/>
        <end position="419"/>
    </location>
</feature>
<evidence type="ECO:0000256" key="3">
    <source>
        <dbReference type="ARBA" id="ARBA00022692"/>
    </source>
</evidence>
<dbReference type="Pfam" id="PF12704">
    <property type="entry name" value="MacB_PCD"/>
    <property type="match status" value="1"/>
</dbReference>
<evidence type="ECO:0000256" key="2">
    <source>
        <dbReference type="ARBA" id="ARBA00022475"/>
    </source>
</evidence>
<feature type="transmembrane region" description="Helical" evidence="7">
    <location>
        <begin position="341"/>
        <end position="367"/>
    </location>
</feature>
<feature type="transmembrane region" description="Helical" evidence="7">
    <location>
        <begin position="387"/>
        <end position="409"/>
    </location>
</feature>
<dbReference type="Proteomes" id="UP000824125">
    <property type="component" value="Unassembled WGS sequence"/>
</dbReference>
<dbReference type="PANTHER" id="PTHR30572:SF4">
    <property type="entry name" value="ABC TRANSPORTER PERMEASE YTRF"/>
    <property type="match status" value="1"/>
</dbReference>
<dbReference type="InterPro" id="IPR025857">
    <property type="entry name" value="MacB_PCD"/>
</dbReference>
<evidence type="ECO:0000256" key="6">
    <source>
        <dbReference type="ARBA" id="ARBA00038076"/>
    </source>
</evidence>
<keyword evidence="2" id="KW-1003">Cell membrane</keyword>
<keyword evidence="4 7" id="KW-1133">Transmembrane helix</keyword>
<dbReference type="AlphaFoldDB" id="A0A9D1MTZ4"/>
<evidence type="ECO:0000313" key="11">
    <source>
        <dbReference type="Proteomes" id="UP000824125"/>
    </source>
</evidence>
<dbReference type="GO" id="GO:0022857">
    <property type="term" value="F:transmembrane transporter activity"/>
    <property type="evidence" value="ECO:0007669"/>
    <property type="project" value="TreeGrafter"/>
</dbReference>
<sequence length="869" mass="96255">MNIVNRLTLNHLKSNLKRTIVTVLGMIVSVAMITAVCVSVASIFDLMEYQETHNSGMVHATIYSGAANPTETAPIIPQQIEKMKESAGVKYAAAVKNAEGYHIENKEHPSRGIGNMGAMNADALQVFVTGDLQGELPKNSGEILVDKEFIEKNSLNWQVGQTVDILTGTRMYMAEGGEDIITSGSAQAGEWLENEEAKSYKIAGIVENNYPTETYRFEYPIVRGMDAGEEAESAYLQMEETTYKSAEQAQAAIENADIAFDKTMLNSELFGYHLVLLDSSGTLATLFMFAAVIFVIIIAASVALIYNAFGISLAERTRYLGMLATVGATKKQKRQSVYFEGFLLGVVSIPLGILFGILGIDITLRLLTPYIAGFMNHMENYTMHAVVPVWAIVLIIVLSTFTIFISSLIPAAKASRTTPIDALRQTDEIKVKAKKLHVPKIVRKLFGYEGELALKNLKRNGKKSRTITASLAISIVLFICVNAFCTMFTAANSTQQAVPYQVSMMIYDDNNTLGNNKKDEMNRIVADTDKVDKAYSVTTFSDYWTIDGKFIDESSKEFYSEDAESGTYDVDVVVWQIDDDMFDALCVQNGLNSRDYYTKEGTRTALLRNELVQIDGGKRNIVQPLTKDVVGQTIQSQAPVIQDDGTELYESYKIGGIANTMTDDTQYLYQVGTLNLYMPLSTATDLEMNLYTVGIETKDPDAVAESLEETLSDMGLGYYVANITGSIQQMTSTIMVMQVFAYGFIALITLVSVFNIFNTISTSIELRRKEFAMYKSIGMTPHGFTRMINFESLFYGLQALLFGLPLSIAVSYLMNRVLGDSITMPFTLDWRIYLGTIVAVFVIVGASMLFSWSKLRKDSIIETLKTEIN</sequence>
<dbReference type="EMBL" id="DVNM01000015">
    <property type="protein sequence ID" value="HIU68865.1"/>
    <property type="molecule type" value="Genomic_DNA"/>
</dbReference>
<reference evidence="10" key="1">
    <citation type="submission" date="2020-10" db="EMBL/GenBank/DDBJ databases">
        <authorList>
            <person name="Gilroy R."/>
        </authorList>
    </citation>
    <scope>NUCLEOTIDE SEQUENCE</scope>
    <source>
        <strain evidence="10">CHK176-6737</strain>
    </source>
</reference>
<proteinExistence type="inferred from homology"/>
<feature type="transmembrane region" description="Helical" evidence="7">
    <location>
        <begin position="739"/>
        <end position="760"/>
    </location>
</feature>
<feature type="transmembrane region" description="Helical" evidence="7">
    <location>
        <begin position="467"/>
        <end position="491"/>
    </location>
</feature>
<dbReference type="PANTHER" id="PTHR30572">
    <property type="entry name" value="MEMBRANE COMPONENT OF TRANSPORTER-RELATED"/>
    <property type="match status" value="1"/>
</dbReference>
<protein>
    <submittedName>
        <fullName evidence="10">ABC transporter permease</fullName>
    </submittedName>
</protein>
<feature type="transmembrane region" description="Helical" evidence="7">
    <location>
        <begin position="20"/>
        <end position="44"/>
    </location>
</feature>
<feature type="transmembrane region" description="Helical" evidence="7">
    <location>
        <begin position="832"/>
        <end position="852"/>
    </location>
</feature>
<gene>
    <name evidence="10" type="ORF">IAD23_02765</name>
</gene>